<evidence type="ECO:0000313" key="2">
    <source>
        <dbReference type="Proteomes" id="UP000315434"/>
    </source>
</evidence>
<sequence>MSFGASAMRSGVLIAGLIMALIPTLADAHNCKCRNRGTMFELGQTSCLKVDGGSYLARCEMKLNVSSWTKVQDGCPVTQRLPQQSTRIN</sequence>
<name>A0A546XBS9_RHIRH</name>
<dbReference type="EMBL" id="SGNY01000008">
    <property type="protein sequence ID" value="TRA98208.1"/>
    <property type="molecule type" value="Genomic_DNA"/>
</dbReference>
<proteinExistence type="predicted"/>
<gene>
    <name evidence="1" type="ORF">EXN68_21670</name>
</gene>
<protein>
    <submittedName>
        <fullName evidence="1">Uncharacterized protein</fullName>
    </submittedName>
</protein>
<dbReference type="OrthoDB" id="8021248at2"/>
<dbReference type="AlphaFoldDB" id="A0A546XBS9"/>
<organism evidence="1 2">
    <name type="scientific">Rhizobium rhizogenes</name>
    <name type="common">Agrobacterium rhizogenes</name>
    <dbReference type="NCBI Taxonomy" id="359"/>
    <lineage>
        <taxon>Bacteria</taxon>
        <taxon>Pseudomonadati</taxon>
        <taxon>Pseudomonadota</taxon>
        <taxon>Alphaproteobacteria</taxon>
        <taxon>Hyphomicrobiales</taxon>
        <taxon>Rhizobiaceae</taxon>
        <taxon>Rhizobium/Agrobacterium group</taxon>
        <taxon>Rhizobium</taxon>
    </lineage>
</organism>
<evidence type="ECO:0000313" key="1">
    <source>
        <dbReference type="EMBL" id="TRA98208.1"/>
    </source>
</evidence>
<dbReference type="Proteomes" id="UP000315434">
    <property type="component" value="Unassembled WGS sequence"/>
</dbReference>
<reference evidence="1 2" key="1">
    <citation type="journal article" date="2019" name="Appl. Microbiol. Biotechnol.">
        <title>Differential efficiency of wild type rhizogenic strains for rol gene transformation of plants.</title>
        <authorList>
            <person name="Desmet S."/>
            <person name="De Keyser E."/>
            <person name="Van Vaerenbergh J."/>
            <person name="Baeyen S."/>
            <person name="Van Huylenbroeck J."/>
            <person name="Geelen D."/>
            <person name="Dhooghe E."/>
        </authorList>
    </citation>
    <scope>NUCLEOTIDE SEQUENCE [LARGE SCALE GENOMIC DNA]</scope>
    <source>
        <strain evidence="1 2">GBBC3284</strain>
    </source>
</reference>
<comment type="caution">
    <text evidence="1">The sequence shown here is derived from an EMBL/GenBank/DDBJ whole genome shotgun (WGS) entry which is preliminary data.</text>
</comment>
<accession>A0A546XBS9</accession>